<keyword evidence="4" id="KW-1185">Reference proteome</keyword>
<dbReference type="InterPro" id="IPR010730">
    <property type="entry name" value="HET"/>
</dbReference>
<dbReference type="OrthoDB" id="2157530at2759"/>
<dbReference type="PANTHER" id="PTHR24148">
    <property type="entry name" value="ANKYRIN REPEAT DOMAIN-CONTAINING PROTEIN 39 HOMOLOG-RELATED"/>
    <property type="match status" value="1"/>
</dbReference>
<dbReference type="AlphaFoldDB" id="A0A8T9B6A3"/>
<name>A0A8T9B6A3_9HELO</name>
<dbReference type="EMBL" id="QGMF01000820">
    <property type="protein sequence ID" value="TVY13902.1"/>
    <property type="molecule type" value="Genomic_DNA"/>
</dbReference>
<protein>
    <recommendedName>
        <fullName evidence="2">Heterokaryon incompatibility domain-containing protein</fullName>
    </recommendedName>
</protein>
<reference evidence="3 4" key="1">
    <citation type="submission" date="2018-05" db="EMBL/GenBank/DDBJ databases">
        <title>Whole genome sequencing for identification of molecular markers to develop diagnostic detection tools for the regulated plant pathogen Lachnellula willkommii.</title>
        <authorList>
            <person name="Giroux E."/>
            <person name="Bilodeau G."/>
        </authorList>
    </citation>
    <scope>NUCLEOTIDE SEQUENCE [LARGE SCALE GENOMIC DNA]</scope>
    <source>
        <strain evidence="3 4">CBS 203.66</strain>
    </source>
</reference>
<evidence type="ECO:0000259" key="2">
    <source>
        <dbReference type="Pfam" id="PF06985"/>
    </source>
</evidence>
<dbReference type="PANTHER" id="PTHR24148:SF64">
    <property type="entry name" value="HETEROKARYON INCOMPATIBILITY DOMAIN-CONTAINING PROTEIN"/>
    <property type="match status" value="1"/>
</dbReference>
<sequence>MSYTWGRYEDRSHRTRNRPPGITIKVERGTSLLSTLDDRTTEEEVKSSHFVPKKLNMPYVDVACIDQNPLSPDKADQIGKQASIFRLASHAFVWLWEHDEQSLNQCMAYFSYVVNKLAHSQRAPSAQLAHKANNAIIQFFDDAWFSSLWTLQEAFLRKDAILLSRSGQKGSSTLAPGSQRPDNCVHLVDATCLPKSGPPNIQDHAILEL</sequence>
<feature type="domain" description="Heterokaryon incompatibility" evidence="2">
    <location>
        <begin position="1"/>
        <end position="153"/>
    </location>
</feature>
<gene>
    <name evidence="3" type="ORF">LARI1_G008748</name>
</gene>
<proteinExistence type="predicted"/>
<comment type="caution">
    <text evidence="3">The sequence shown here is derived from an EMBL/GenBank/DDBJ whole genome shotgun (WGS) entry which is preliminary data.</text>
</comment>
<dbReference type="Pfam" id="PF06985">
    <property type="entry name" value="HET"/>
    <property type="match status" value="1"/>
</dbReference>
<dbReference type="Proteomes" id="UP000469559">
    <property type="component" value="Unassembled WGS sequence"/>
</dbReference>
<dbReference type="InterPro" id="IPR052895">
    <property type="entry name" value="HetReg/Transcr_Mod"/>
</dbReference>
<evidence type="ECO:0000313" key="3">
    <source>
        <dbReference type="EMBL" id="TVY13902.1"/>
    </source>
</evidence>
<accession>A0A8T9B6A3</accession>
<feature type="region of interest" description="Disordered" evidence="1">
    <location>
        <begin position="1"/>
        <end position="21"/>
    </location>
</feature>
<evidence type="ECO:0000256" key="1">
    <source>
        <dbReference type="SAM" id="MobiDB-lite"/>
    </source>
</evidence>
<evidence type="ECO:0000313" key="4">
    <source>
        <dbReference type="Proteomes" id="UP000469559"/>
    </source>
</evidence>
<organism evidence="3 4">
    <name type="scientific">Lachnellula arida</name>
    <dbReference type="NCBI Taxonomy" id="1316785"/>
    <lineage>
        <taxon>Eukaryota</taxon>
        <taxon>Fungi</taxon>
        <taxon>Dikarya</taxon>
        <taxon>Ascomycota</taxon>
        <taxon>Pezizomycotina</taxon>
        <taxon>Leotiomycetes</taxon>
        <taxon>Helotiales</taxon>
        <taxon>Lachnaceae</taxon>
        <taxon>Lachnellula</taxon>
    </lineage>
</organism>